<accession>A0A0E0BNS9</accession>
<feature type="compositionally biased region" description="Basic residues" evidence="1">
    <location>
        <begin position="1"/>
        <end position="15"/>
    </location>
</feature>
<reference evidence="2" key="1">
    <citation type="submission" date="2015-04" db="UniProtKB">
        <authorList>
            <consortium name="EnsemblPlants"/>
        </authorList>
    </citation>
    <scope>IDENTIFICATION</scope>
</reference>
<organism evidence="2">
    <name type="scientific">Oryza glumipatula</name>
    <dbReference type="NCBI Taxonomy" id="40148"/>
    <lineage>
        <taxon>Eukaryota</taxon>
        <taxon>Viridiplantae</taxon>
        <taxon>Streptophyta</taxon>
        <taxon>Embryophyta</taxon>
        <taxon>Tracheophyta</taxon>
        <taxon>Spermatophyta</taxon>
        <taxon>Magnoliopsida</taxon>
        <taxon>Liliopsida</taxon>
        <taxon>Poales</taxon>
        <taxon>Poaceae</taxon>
        <taxon>BOP clade</taxon>
        <taxon>Oryzoideae</taxon>
        <taxon>Oryzeae</taxon>
        <taxon>Oryzinae</taxon>
        <taxon>Oryza</taxon>
    </lineage>
</organism>
<feature type="region of interest" description="Disordered" evidence="1">
    <location>
        <begin position="44"/>
        <end position="68"/>
    </location>
</feature>
<evidence type="ECO:0000256" key="1">
    <source>
        <dbReference type="SAM" id="MobiDB-lite"/>
    </source>
</evidence>
<protein>
    <submittedName>
        <fullName evidence="2">Uncharacterized protein</fullName>
    </submittedName>
</protein>
<name>A0A0E0BNS9_9ORYZ</name>
<dbReference type="EnsemblPlants" id="OGLUM12G03100.1">
    <property type="protein sequence ID" value="OGLUM12G03100.1"/>
    <property type="gene ID" value="OGLUM12G03100"/>
</dbReference>
<evidence type="ECO:0000313" key="2">
    <source>
        <dbReference type="EnsemblPlants" id="OGLUM12G03100.1"/>
    </source>
</evidence>
<reference evidence="2" key="2">
    <citation type="submission" date="2018-05" db="EMBL/GenBank/DDBJ databases">
        <title>OgluRS3 (Oryza glumaepatula Reference Sequence Version 3).</title>
        <authorList>
            <person name="Zhang J."/>
            <person name="Kudrna D."/>
            <person name="Lee S."/>
            <person name="Talag J."/>
            <person name="Welchert J."/>
            <person name="Wing R.A."/>
        </authorList>
    </citation>
    <scope>NUCLEOTIDE SEQUENCE [LARGE SCALE GENOMIC DNA]</scope>
</reference>
<evidence type="ECO:0000313" key="3">
    <source>
        <dbReference type="Proteomes" id="UP000026961"/>
    </source>
</evidence>
<dbReference type="Gramene" id="OGLUM12G03100.1">
    <property type="protein sequence ID" value="OGLUM12G03100.1"/>
    <property type="gene ID" value="OGLUM12G03100"/>
</dbReference>
<dbReference type="AlphaFoldDB" id="A0A0E0BNS9"/>
<feature type="region of interest" description="Disordered" evidence="1">
    <location>
        <begin position="1"/>
        <end position="29"/>
    </location>
</feature>
<keyword evidence="3" id="KW-1185">Reference proteome</keyword>
<proteinExistence type="predicted"/>
<dbReference type="HOGENOM" id="CLU_2376257_0_0_1"/>
<dbReference type="Proteomes" id="UP000026961">
    <property type="component" value="Chromosome 12"/>
</dbReference>
<sequence>MGSVKRKTRYRHGARGKASYDKPKPSITDPELEEMEDADQFESGHLGIVGGDSDEDQADCDQPMQETTEDLNQLGIVGDELDVGRGRSAYLVACH</sequence>